<dbReference type="EMBL" id="JAACJN010000138">
    <property type="protein sequence ID" value="KAF5367889.1"/>
    <property type="molecule type" value="Genomic_DNA"/>
</dbReference>
<feature type="region of interest" description="Disordered" evidence="1">
    <location>
        <begin position="87"/>
        <end position="106"/>
    </location>
</feature>
<reference evidence="2 3" key="1">
    <citation type="journal article" date="2020" name="ISME J.">
        <title>Uncovering the hidden diversity of litter-decomposition mechanisms in mushroom-forming fungi.</title>
        <authorList>
            <person name="Floudas D."/>
            <person name="Bentzer J."/>
            <person name="Ahren D."/>
            <person name="Johansson T."/>
            <person name="Persson P."/>
            <person name="Tunlid A."/>
        </authorList>
    </citation>
    <scope>NUCLEOTIDE SEQUENCE [LARGE SCALE GENOMIC DNA]</scope>
    <source>
        <strain evidence="2 3">CBS 406.79</strain>
    </source>
</reference>
<gene>
    <name evidence="2" type="ORF">D9757_011243</name>
</gene>
<dbReference type="OrthoDB" id="3053074at2759"/>
<proteinExistence type="predicted"/>
<dbReference type="AlphaFoldDB" id="A0A8H5GN81"/>
<organism evidence="2 3">
    <name type="scientific">Collybiopsis confluens</name>
    <dbReference type="NCBI Taxonomy" id="2823264"/>
    <lineage>
        <taxon>Eukaryota</taxon>
        <taxon>Fungi</taxon>
        <taxon>Dikarya</taxon>
        <taxon>Basidiomycota</taxon>
        <taxon>Agaricomycotina</taxon>
        <taxon>Agaricomycetes</taxon>
        <taxon>Agaricomycetidae</taxon>
        <taxon>Agaricales</taxon>
        <taxon>Marasmiineae</taxon>
        <taxon>Omphalotaceae</taxon>
        <taxon>Collybiopsis</taxon>
    </lineage>
</organism>
<keyword evidence="3" id="KW-1185">Reference proteome</keyword>
<evidence type="ECO:0000313" key="2">
    <source>
        <dbReference type="EMBL" id="KAF5367889.1"/>
    </source>
</evidence>
<dbReference type="Proteomes" id="UP000518752">
    <property type="component" value="Unassembled WGS sequence"/>
</dbReference>
<evidence type="ECO:0000256" key="1">
    <source>
        <dbReference type="SAM" id="MobiDB-lite"/>
    </source>
</evidence>
<name>A0A8H5GN81_9AGAR</name>
<protein>
    <submittedName>
        <fullName evidence="2">Uncharacterized protein</fullName>
    </submittedName>
</protein>
<evidence type="ECO:0000313" key="3">
    <source>
        <dbReference type="Proteomes" id="UP000518752"/>
    </source>
</evidence>
<sequence>MPQSFDSRLDELQNLLQHLPASLPFDPPSSSYHFHLSEEDIEDRGIFGALSRCLEISFGQHRDGTILFNERAKDDEDIITGLDGLKESDGFWAGNDGEGPEGSDVE</sequence>
<comment type="caution">
    <text evidence="2">The sequence shown here is derived from an EMBL/GenBank/DDBJ whole genome shotgun (WGS) entry which is preliminary data.</text>
</comment>
<accession>A0A8H5GN81</accession>